<dbReference type="PROSITE" id="PS50113">
    <property type="entry name" value="PAC"/>
    <property type="match status" value="2"/>
</dbReference>
<proteinExistence type="predicted"/>
<feature type="signal peptide" evidence="8">
    <location>
        <begin position="1"/>
        <end position="21"/>
    </location>
</feature>
<dbReference type="Gene3D" id="3.40.190.10">
    <property type="entry name" value="Periplasmic binding protein-like II"/>
    <property type="match status" value="2"/>
</dbReference>
<dbReference type="SMART" id="SM00062">
    <property type="entry name" value="PBPb"/>
    <property type="match status" value="1"/>
</dbReference>
<dbReference type="Gene3D" id="3.30.450.20">
    <property type="entry name" value="PAS domain"/>
    <property type="match status" value="4"/>
</dbReference>
<protein>
    <recommendedName>
        <fullName evidence="3">cyclic-guanylate-specific phosphodiesterase</fullName>
        <ecNumber evidence="3">3.1.4.52</ecNumber>
    </recommendedName>
</protein>
<organism evidence="13 14">
    <name type="scientific">Aquipseudomonas alcaligenes</name>
    <name type="common">Pseudomonas alcaligenes</name>
    <dbReference type="NCBI Taxonomy" id="43263"/>
    <lineage>
        <taxon>Bacteria</taxon>
        <taxon>Pseudomonadati</taxon>
        <taxon>Pseudomonadota</taxon>
        <taxon>Gammaproteobacteria</taxon>
        <taxon>Pseudomonadales</taxon>
        <taxon>Pseudomonadaceae</taxon>
        <taxon>Aquipseudomonas</taxon>
    </lineage>
</organism>
<dbReference type="AlphaFoldDB" id="A0A1N6P1K3"/>
<feature type="domain" description="EAL" evidence="11">
    <location>
        <begin position="980"/>
        <end position="1234"/>
    </location>
</feature>
<gene>
    <name evidence="13" type="ORF">SAMN05878282_101694</name>
</gene>
<accession>A0A1N6P1K3</accession>
<feature type="domain" description="PAS" evidence="9">
    <location>
        <begin position="560"/>
        <end position="628"/>
    </location>
</feature>
<feature type="transmembrane region" description="Helical" evidence="7">
    <location>
        <begin position="268"/>
        <end position="287"/>
    </location>
</feature>
<dbReference type="InterPro" id="IPR029787">
    <property type="entry name" value="Nucleotide_cyclase"/>
</dbReference>
<dbReference type="InterPro" id="IPR001638">
    <property type="entry name" value="Solute-binding_3/MltF_N"/>
</dbReference>
<dbReference type="PROSITE" id="PS50883">
    <property type="entry name" value="EAL"/>
    <property type="match status" value="1"/>
</dbReference>
<dbReference type="Pfam" id="PF13188">
    <property type="entry name" value="PAS_8"/>
    <property type="match status" value="2"/>
</dbReference>
<evidence type="ECO:0000256" key="3">
    <source>
        <dbReference type="ARBA" id="ARBA00012282"/>
    </source>
</evidence>
<evidence type="ECO:0000259" key="10">
    <source>
        <dbReference type="PROSITE" id="PS50113"/>
    </source>
</evidence>
<comment type="subcellular location">
    <subcellularLocation>
        <location evidence="2">Cell inner membrane</location>
    </subcellularLocation>
</comment>
<evidence type="ECO:0000256" key="5">
    <source>
        <dbReference type="ARBA" id="ARBA00051114"/>
    </source>
</evidence>
<feature type="domain" description="PAC" evidence="10">
    <location>
        <begin position="754"/>
        <end position="806"/>
    </location>
</feature>
<evidence type="ECO:0000256" key="1">
    <source>
        <dbReference type="ARBA" id="ARBA00001946"/>
    </source>
</evidence>
<evidence type="ECO:0000259" key="9">
    <source>
        <dbReference type="PROSITE" id="PS50112"/>
    </source>
</evidence>
<dbReference type="EMBL" id="FTMP01000001">
    <property type="protein sequence ID" value="SIP98163.1"/>
    <property type="molecule type" value="Genomic_DNA"/>
</dbReference>
<keyword evidence="8" id="KW-0732">Signal</keyword>
<keyword evidence="4" id="KW-0973">c-di-GMP</keyword>
<evidence type="ECO:0000259" key="11">
    <source>
        <dbReference type="PROSITE" id="PS50883"/>
    </source>
</evidence>
<dbReference type="Pfam" id="PF00497">
    <property type="entry name" value="SBP_bac_3"/>
    <property type="match status" value="1"/>
</dbReference>
<dbReference type="SUPFAM" id="SSF141868">
    <property type="entry name" value="EAL domain-like"/>
    <property type="match status" value="1"/>
</dbReference>
<dbReference type="SUPFAM" id="SSF53850">
    <property type="entry name" value="Periplasmic binding protein-like II"/>
    <property type="match status" value="1"/>
</dbReference>
<dbReference type="InterPro" id="IPR013655">
    <property type="entry name" value="PAS_fold_3"/>
</dbReference>
<evidence type="ECO:0000313" key="14">
    <source>
        <dbReference type="Proteomes" id="UP000185841"/>
    </source>
</evidence>
<dbReference type="SMART" id="SM00091">
    <property type="entry name" value="PAS"/>
    <property type="match status" value="4"/>
</dbReference>
<evidence type="ECO:0000256" key="6">
    <source>
        <dbReference type="SAM" id="Coils"/>
    </source>
</evidence>
<keyword evidence="7" id="KW-1133">Transmembrane helix</keyword>
<dbReference type="SMART" id="SM00086">
    <property type="entry name" value="PAC"/>
    <property type="match status" value="4"/>
</dbReference>
<dbReference type="SMART" id="SM00052">
    <property type="entry name" value="EAL"/>
    <property type="match status" value="1"/>
</dbReference>
<keyword evidence="7" id="KW-0812">Transmembrane</keyword>
<feature type="domain" description="GGDEF" evidence="12">
    <location>
        <begin position="838"/>
        <end position="971"/>
    </location>
</feature>
<dbReference type="NCBIfam" id="TIGR00254">
    <property type="entry name" value="GGDEF"/>
    <property type="match status" value="1"/>
</dbReference>
<dbReference type="CDD" id="cd01007">
    <property type="entry name" value="PBP2_BvgS_HisK_like"/>
    <property type="match status" value="1"/>
</dbReference>
<dbReference type="InterPro" id="IPR001610">
    <property type="entry name" value="PAC"/>
</dbReference>
<dbReference type="Pfam" id="PF08447">
    <property type="entry name" value="PAS_3"/>
    <property type="match status" value="1"/>
</dbReference>
<comment type="cofactor">
    <cofactor evidence="1">
        <name>Mg(2+)</name>
        <dbReference type="ChEBI" id="CHEBI:18420"/>
    </cofactor>
</comment>
<feature type="domain" description="PAC" evidence="10">
    <location>
        <begin position="385"/>
        <end position="435"/>
    </location>
</feature>
<dbReference type="PROSITE" id="PS50887">
    <property type="entry name" value="GGDEF"/>
    <property type="match status" value="1"/>
</dbReference>
<dbReference type="InterPro" id="IPR035965">
    <property type="entry name" value="PAS-like_dom_sf"/>
</dbReference>
<dbReference type="NCBIfam" id="TIGR00229">
    <property type="entry name" value="sensory_box"/>
    <property type="match status" value="4"/>
</dbReference>
<evidence type="ECO:0000256" key="8">
    <source>
        <dbReference type="SAM" id="SignalP"/>
    </source>
</evidence>
<dbReference type="FunFam" id="3.30.70.270:FF:000001">
    <property type="entry name" value="Diguanylate cyclase domain protein"/>
    <property type="match status" value="1"/>
</dbReference>
<keyword evidence="6" id="KW-0175">Coiled coil</keyword>
<dbReference type="RefSeq" id="WP_076424103.1">
    <property type="nucleotide sequence ID" value="NZ_FTMP01000001.1"/>
</dbReference>
<dbReference type="Pfam" id="PF00990">
    <property type="entry name" value="GGDEF"/>
    <property type="match status" value="1"/>
</dbReference>
<dbReference type="SUPFAM" id="SSF55785">
    <property type="entry name" value="PYP-like sensor domain (PAS domain)"/>
    <property type="match status" value="4"/>
</dbReference>
<dbReference type="GO" id="GO:0071732">
    <property type="term" value="P:cellular response to nitric oxide"/>
    <property type="evidence" value="ECO:0007669"/>
    <property type="project" value="UniProtKB-ARBA"/>
</dbReference>
<dbReference type="Gene3D" id="3.20.20.450">
    <property type="entry name" value="EAL domain"/>
    <property type="match status" value="1"/>
</dbReference>
<dbReference type="InterPro" id="IPR052155">
    <property type="entry name" value="Biofilm_reg_signaling"/>
</dbReference>
<dbReference type="SMART" id="SM00267">
    <property type="entry name" value="GGDEF"/>
    <property type="match status" value="1"/>
</dbReference>
<dbReference type="Pfam" id="PF00563">
    <property type="entry name" value="EAL"/>
    <property type="match status" value="1"/>
</dbReference>
<dbReference type="Proteomes" id="UP000185841">
    <property type="component" value="Unassembled WGS sequence"/>
</dbReference>
<dbReference type="CDD" id="cd01949">
    <property type="entry name" value="GGDEF"/>
    <property type="match status" value="1"/>
</dbReference>
<dbReference type="InterPro" id="IPR043128">
    <property type="entry name" value="Rev_trsase/Diguanyl_cyclase"/>
</dbReference>
<dbReference type="Pfam" id="PF13426">
    <property type="entry name" value="PAS_9"/>
    <property type="match status" value="1"/>
</dbReference>
<feature type="domain" description="PAS" evidence="9">
    <location>
        <begin position="310"/>
        <end position="367"/>
    </location>
</feature>
<feature type="coiled-coil region" evidence="6">
    <location>
        <begin position="286"/>
        <end position="313"/>
    </location>
</feature>
<feature type="chain" id="PRO_5012207355" description="cyclic-guanylate-specific phosphodiesterase" evidence="8">
    <location>
        <begin position="22"/>
        <end position="1244"/>
    </location>
</feature>
<evidence type="ECO:0000313" key="13">
    <source>
        <dbReference type="EMBL" id="SIP98163.1"/>
    </source>
</evidence>
<dbReference type="InterPro" id="IPR001633">
    <property type="entry name" value="EAL_dom"/>
</dbReference>
<dbReference type="GO" id="GO:0005886">
    <property type="term" value="C:plasma membrane"/>
    <property type="evidence" value="ECO:0007669"/>
    <property type="project" value="UniProtKB-SubCell"/>
</dbReference>
<comment type="catalytic activity">
    <reaction evidence="5">
        <text>3',3'-c-di-GMP + H2O = 5'-phosphoguanylyl(3'-&gt;5')guanosine + H(+)</text>
        <dbReference type="Rhea" id="RHEA:24902"/>
        <dbReference type="ChEBI" id="CHEBI:15377"/>
        <dbReference type="ChEBI" id="CHEBI:15378"/>
        <dbReference type="ChEBI" id="CHEBI:58754"/>
        <dbReference type="ChEBI" id="CHEBI:58805"/>
        <dbReference type="EC" id="3.1.4.52"/>
    </reaction>
    <physiologicalReaction direction="left-to-right" evidence="5">
        <dbReference type="Rhea" id="RHEA:24903"/>
    </physiologicalReaction>
</comment>
<name>A0A1N6P1K3_AQUAC</name>
<reference evidence="13 14" key="1">
    <citation type="submission" date="2017-01" db="EMBL/GenBank/DDBJ databases">
        <authorList>
            <person name="Mah S.A."/>
            <person name="Swanson W.J."/>
            <person name="Moy G.W."/>
            <person name="Vacquier V.D."/>
        </authorList>
    </citation>
    <scope>NUCLEOTIDE SEQUENCE [LARGE SCALE GENOMIC DNA]</scope>
    <source>
        <strain evidence="13 14">RU36E</strain>
    </source>
</reference>
<dbReference type="CDD" id="cd01948">
    <property type="entry name" value="EAL"/>
    <property type="match status" value="1"/>
</dbReference>
<dbReference type="FunFam" id="3.20.20.450:FF:000001">
    <property type="entry name" value="Cyclic di-GMP phosphodiesterase yahA"/>
    <property type="match status" value="1"/>
</dbReference>
<evidence type="ECO:0000256" key="7">
    <source>
        <dbReference type="SAM" id="Phobius"/>
    </source>
</evidence>
<dbReference type="GO" id="GO:0071111">
    <property type="term" value="F:cyclic-guanylate-specific phosphodiesterase activity"/>
    <property type="evidence" value="ECO:0007669"/>
    <property type="project" value="UniProtKB-EC"/>
</dbReference>
<keyword evidence="7" id="KW-0472">Membrane</keyword>
<dbReference type="PROSITE" id="PS50112">
    <property type="entry name" value="PAS"/>
    <property type="match status" value="3"/>
</dbReference>
<dbReference type="PANTHER" id="PTHR44757">
    <property type="entry name" value="DIGUANYLATE CYCLASE DGCP"/>
    <property type="match status" value="1"/>
</dbReference>
<sequence length="1244" mass="139650">MPRLLAILLSCLAYWMQPASAVELSPAEQQWLAEHPQLRLGIDASWAPFEFRDELGRYSGLSAAYVELIEKRLNIRMAPVEPRRWSEVLAGAKSGQLDLLPGIMSTPERQRDLTFTRPYLDFPIVILSRRDGPQPMRLNDLYGLKIAVVQDYAPHELLRNRHPDLNLLPLPSVVAALQALATGQADAMIGDLASSVWSMRQLKLKDLLVSGDTPYRYQLAMAAPKSHAPLIGILDKLFAELSAEEIATLQAPWIGSVLDQRSTWQRGALIYGLPVLLLALLIVVAVMRVNRRLQQEVNERMALESRLRDSERHYRGMVESLNAIAWQMRLSDYCFTYVSPHAEKLLGYPLEDWLQPGFWQRTLHPEDAARAEYFCVTESQAGHDHSLDYRMLAADGRVVWIRDIVTLINTEEGTVLRGLMIDISEAKRIEQAQRLSEEKFELVFHNCPDILVIARRSDGVLLTVNRTFEQQLGISAHEAIGRTASELGIWGTPSIGPMVLDRLQREALNNIEMPFSRRNGELFTGLVSAQHIDIHDQPALVVAVRDISELKRTQQQLRLSEEKFAKAFHASPDGLLITRLRDGMILEANEGFFDITGHDSREVIGNTTLGIGLWANPGDRDTMITQIQAKGSLRDFRTWISTHNGQQRLADLTVQSIIIDEEPCMLIIARDITEREHMQARLHQAATVFESTAEGVMITDLDQRITAVNRAFSTITGYSETEALGQSPRLLSSGKHDSAFYAAMWHQLAAEGHWQGEIYNKRKNGELYPEWLTISAVRDQSGQITHFVGVFADISSLKQAQDRLDYQAHHDPLTGLPNRMLFESRLDNALHDARTDHQRGAVLFLDLDRFKHINDSLGHPVGDQLLKSIALRLREQLRDIDTVARLGGDEFIVLLPGLHQPRDAERVATKLLTCFHAPFQVDGHEFFISASIGISLFPEDGSDVATLVKNADAAMYSSKAKGRNRVEFYTRSLTFQATERMTLELELRRAIERDELSLHYQPKLCLHTGKLVGAEALIRWRHPVFGDIPPDRFIPLAEDSGMILQLGDWVLLEACRQMRAWQDRHAPFGPLSVNLSGSQLRQAQLCERIAAILDTFSLSADKLQLEITESFIMTQAEEALLILHELKELGLQLAIDDFGTGYSSLSYLKRLPLDILKIDKSFVRGLPGDPDDAAITRAIIALGRSLQMTVIAEGVETKAQEIFLTSEGCEQIQGYVISRPLSAESFAANFLGPLPIGSTEKAPL</sequence>
<feature type="domain" description="PAS" evidence="9">
    <location>
        <begin position="681"/>
        <end position="727"/>
    </location>
</feature>
<dbReference type="SUPFAM" id="SSF55073">
    <property type="entry name" value="Nucleotide cyclase"/>
    <property type="match status" value="1"/>
</dbReference>
<dbReference type="Gene3D" id="3.30.70.270">
    <property type="match status" value="1"/>
</dbReference>
<dbReference type="EC" id="3.1.4.52" evidence="3"/>
<evidence type="ECO:0000256" key="2">
    <source>
        <dbReference type="ARBA" id="ARBA00004533"/>
    </source>
</evidence>
<dbReference type="InterPro" id="IPR035919">
    <property type="entry name" value="EAL_sf"/>
</dbReference>
<dbReference type="InterPro" id="IPR000014">
    <property type="entry name" value="PAS"/>
</dbReference>
<evidence type="ECO:0000256" key="4">
    <source>
        <dbReference type="ARBA" id="ARBA00022636"/>
    </source>
</evidence>
<dbReference type="InterPro" id="IPR000160">
    <property type="entry name" value="GGDEF_dom"/>
</dbReference>
<evidence type="ECO:0000259" key="12">
    <source>
        <dbReference type="PROSITE" id="PS50887"/>
    </source>
</evidence>
<dbReference type="PANTHER" id="PTHR44757:SF2">
    <property type="entry name" value="BIOFILM ARCHITECTURE MAINTENANCE PROTEIN MBAA"/>
    <property type="match status" value="1"/>
</dbReference>
<dbReference type="CDD" id="cd00130">
    <property type="entry name" value="PAS"/>
    <property type="match status" value="4"/>
</dbReference>
<dbReference type="InterPro" id="IPR000700">
    <property type="entry name" value="PAS-assoc_C"/>
</dbReference>